<dbReference type="SMART" id="SM00332">
    <property type="entry name" value="PP2Cc"/>
    <property type="match status" value="1"/>
</dbReference>
<proteinExistence type="predicted"/>
<evidence type="ECO:0000313" key="3">
    <source>
        <dbReference type="EMBL" id="EME36302.1"/>
    </source>
</evidence>
<dbReference type="InterPro" id="IPR036457">
    <property type="entry name" value="PPM-type-like_dom_sf"/>
</dbReference>
<dbReference type="PROSITE" id="PS51746">
    <property type="entry name" value="PPM_2"/>
    <property type="match status" value="1"/>
</dbReference>
<protein>
    <recommendedName>
        <fullName evidence="2">PPM-type phosphatase domain-containing protein</fullName>
    </recommendedName>
</protein>
<dbReference type="EMBL" id="ANHZ02000016">
    <property type="protein sequence ID" value="EME36302.1"/>
    <property type="molecule type" value="Genomic_DNA"/>
</dbReference>
<sequence>MSAPLVIRAGAATDRGRHRETNEDSLVVTRTMCAVADGMGGHEAGEVASAMAVRTLGGSALFSSRRPAEVEVPAEPEPPEDVARFRERIEREMKLDPEIPAEALVLVRKLRAVLHQADSSIQDELGGRAGTTVTGAWLVEMGGDPFWVVFNIGDSRTYRLLRPQGEAPAPDHAAVAKRATDQFSAYKEAGVEVTDVIPISDERVEPPQQVGMEEGSSTERLTPVPGAPEAPQPELQQITVDHSEVQYLVSIGQITPAQAMVHPRRNVITRALGTGQVWEPDVWVLPARAGDRLVLCSDGLTGEVSVAHIARVVHSVPHPKEAADVLVNATLRTGARDNVTVIVADAVSSRPADEDTTTFVPIELRHELDGGAA</sequence>
<accession>M2WCW2</accession>
<dbReference type="STRING" id="71999.KPaMU14_08905"/>
<dbReference type="InterPro" id="IPR001932">
    <property type="entry name" value="PPM-type_phosphatase-like_dom"/>
</dbReference>
<dbReference type="Pfam" id="PF13672">
    <property type="entry name" value="PP2C_2"/>
    <property type="match status" value="1"/>
</dbReference>
<gene>
    <name evidence="3" type="ORF">C884_00593</name>
</gene>
<dbReference type="Gene3D" id="3.60.40.10">
    <property type="entry name" value="PPM-type phosphatase domain"/>
    <property type="match status" value="1"/>
</dbReference>
<dbReference type="PANTHER" id="PTHR47992">
    <property type="entry name" value="PROTEIN PHOSPHATASE"/>
    <property type="match status" value="1"/>
</dbReference>
<dbReference type="InterPro" id="IPR015655">
    <property type="entry name" value="PP2C"/>
</dbReference>
<keyword evidence="4" id="KW-1185">Reference proteome</keyword>
<dbReference type="Proteomes" id="UP000009877">
    <property type="component" value="Unassembled WGS sequence"/>
</dbReference>
<feature type="region of interest" description="Disordered" evidence="1">
    <location>
        <begin position="204"/>
        <end position="232"/>
    </location>
</feature>
<evidence type="ECO:0000313" key="4">
    <source>
        <dbReference type="Proteomes" id="UP000009877"/>
    </source>
</evidence>
<feature type="region of interest" description="Disordered" evidence="1">
    <location>
        <begin position="1"/>
        <end position="24"/>
    </location>
</feature>
<dbReference type="AlphaFoldDB" id="M2WCW2"/>
<dbReference type="RefSeq" id="WP_006215016.1">
    <property type="nucleotide sequence ID" value="NZ_ANHZ02000016.1"/>
</dbReference>
<name>M2WCW2_9MICC</name>
<comment type="caution">
    <text evidence="3">The sequence shown here is derived from an EMBL/GenBank/DDBJ whole genome shotgun (WGS) entry which is preliminary data.</text>
</comment>
<evidence type="ECO:0000256" key="1">
    <source>
        <dbReference type="SAM" id="MobiDB-lite"/>
    </source>
</evidence>
<dbReference type="CDD" id="cd00143">
    <property type="entry name" value="PP2Cc"/>
    <property type="match status" value="1"/>
</dbReference>
<reference evidence="3 4" key="1">
    <citation type="journal article" date="2014" name="Genome Announc.">
        <title>Draft Genome Sequence of Kocuria palustris PEL.</title>
        <authorList>
            <person name="Sharma G."/>
            <person name="Khatri I."/>
            <person name="Subramanian S."/>
        </authorList>
    </citation>
    <scope>NUCLEOTIDE SEQUENCE [LARGE SCALE GENOMIC DNA]</scope>
    <source>
        <strain evidence="3 4">PEL</strain>
    </source>
</reference>
<dbReference type="SUPFAM" id="SSF81606">
    <property type="entry name" value="PP2C-like"/>
    <property type="match status" value="1"/>
</dbReference>
<feature type="domain" description="PPM-type phosphatase" evidence="2">
    <location>
        <begin position="8"/>
        <end position="346"/>
    </location>
</feature>
<evidence type="ECO:0000259" key="2">
    <source>
        <dbReference type="PROSITE" id="PS51746"/>
    </source>
</evidence>
<dbReference type="SMART" id="SM00331">
    <property type="entry name" value="PP2C_SIG"/>
    <property type="match status" value="1"/>
</dbReference>
<dbReference type="GO" id="GO:0004722">
    <property type="term" value="F:protein serine/threonine phosphatase activity"/>
    <property type="evidence" value="ECO:0007669"/>
    <property type="project" value="InterPro"/>
</dbReference>
<organism evidence="3 4">
    <name type="scientific">Kocuria palustris PEL</name>
    <dbReference type="NCBI Taxonomy" id="1236550"/>
    <lineage>
        <taxon>Bacteria</taxon>
        <taxon>Bacillati</taxon>
        <taxon>Actinomycetota</taxon>
        <taxon>Actinomycetes</taxon>
        <taxon>Micrococcales</taxon>
        <taxon>Micrococcaceae</taxon>
        <taxon>Kocuria</taxon>
    </lineage>
</organism>